<dbReference type="InterPro" id="IPR036249">
    <property type="entry name" value="Thioredoxin-like_sf"/>
</dbReference>
<keyword evidence="5" id="KW-0539">Nucleus</keyword>
<dbReference type="InterPro" id="IPR036282">
    <property type="entry name" value="Glutathione-S-Trfase_C_sf"/>
</dbReference>
<keyword evidence="3" id="KW-0805">Transcription regulation</keyword>
<dbReference type="InterPro" id="IPR004045">
    <property type="entry name" value="Glutathione_S-Trfase_N"/>
</dbReference>
<dbReference type="RefSeq" id="XP_037209560.1">
    <property type="nucleotide sequence ID" value="XM_037349436.1"/>
</dbReference>
<dbReference type="SUPFAM" id="SSF47616">
    <property type="entry name" value="GST C-terminal domain-like"/>
    <property type="match status" value="1"/>
</dbReference>
<dbReference type="InterPro" id="IPR007219">
    <property type="entry name" value="XnlR_reg_dom"/>
</dbReference>
<evidence type="ECO:0000256" key="2">
    <source>
        <dbReference type="ARBA" id="ARBA00022723"/>
    </source>
</evidence>
<keyword evidence="8" id="KW-1185">Reference proteome</keyword>
<keyword evidence="4" id="KW-0804">Transcription</keyword>
<evidence type="ECO:0000256" key="3">
    <source>
        <dbReference type="ARBA" id="ARBA00023015"/>
    </source>
</evidence>
<organism evidence="7 8">
    <name type="scientific">Fusarium tjaetaba</name>
    <dbReference type="NCBI Taxonomy" id="1567544"/>
    <lineage>
        <taxon>Eukaryota</taxon>
        <taxon>Fungi</taxon>
        <taxon>Dikarya</taxon>
        <taxon>Ascomycota</taxon>
        <taxon>Pezizomycotina</taxon>
        <taxon>Sordariomycetes</taxon>
        <taxon>Hypocreomycetidae</taxon>
        <taxon>Hypocreales</taxon>
        <taxon>Nectriaceae</taxon>
        <taxon>Fusarium</taxon>
        <taxon>Fusarium fujikuroi species complex</taxon>
    </lineage>
</organism>
<dbReference type="SMART" id="SM00906">
    <property type="entry name" value="Fungal_trans"/>
    <property type="match status" value="1"/>
</dbReference>
<keyword evidence="7" id="KW-0808">Transferase</keyword>
<dbReference type="InterPro" id="IPR050815">
    <property type="entry name" value="TF_fung"/>
</dbReference>
<dbReference type="Pfam" id="PF04082">
    <property type="entry name" value="Fungal_trans"/>
    <property type="match status" value="1"/>
</dbReference>
<dbReference type="PANTHER" id="PTHR47338:SF10">
    <property type="entry name" value="TRANSCRIPTION FACTOR DOMAIN-CONTAINING PROTEIN-RELATED"/>
    <property type="match status" value="1"/>
</dbReference>
<evidence type="ECO:0000259" key="6">
    <source>
        <dbReference type="SMART" id="SM00906"/>
    </source>
</evidence>
<feature type="domain" description="Xylanolytic transcriptional activator regulatory" evidence="6">
    <location>
        <begin position="184"/>
        <end position="264"/>
    </location>
</feature>
<evidence type="ECO:0000256" key="5">
    <source>
        <dbReference type="ARBA" id="ARBA00023242"/>
    </source>
</evidence>
<name>A0A8H5W2X2_9HYPO</name>
<dbReference type="GO" id="GO:0005634">
    <property type="term" value="C:nucleus"/>
    <property type="evidence" value="ECO:0007669"/>
    <property type="project" value="UniProtKB-SubCell"/>
</dbReference>
<protein>
    <submittedName>
        <fullName evidence="7">Glutathione-S-transferase</fullName>
    </submittedName>
</protein>
<dbReference type="GO" id="GO:0016740">
    <property type="term" value="F:transferase activity"/>
    <property type="evidence" value="ECO:0007669"/>
    <property type="project" value="UniProtKB-KW"/>
</dbReference>
<dbReference type="GO" id="GO:0000981">
    <property type="term" value="F:DNA-binding transcription factor activity, RNA polymerase II-specific"/>
    <property type="evidence" value="ECO:0007669"/>
    <property type="project" value="InterPro"/>
</dbReference>
<dbReference type="CDD" id="cd00299">
    <property type="entry name" value="GST_C_family"/>
    <property type="match status" value="1"/>
</dbReference>
<keyword evidence="2" id="KW-0479">Metal-binding</keyword>
<dbReference type="Gene3D" id="1.20.1050.10">
    <property type="match status" value="1"/>
</dbReference>
<comment type="subcellular location">
    <subcellularLocation>
        <location evidence="1">Nucleus</location>
    </subcellularLocation>
</comment>
<accession>A0A8H5W2X2</accession>
<dbReference type="SUPFAM" id="SSF52833">
    <property type="entry name" value="Thioredoxin-like"/>
    <property type="match status" value="1"/>
</dbReference>
<sequence length="763" mass="86148">MSASPSSRGGTFGAAPSHRLSTRVCDNCIRFVDPASTLGPTTSDNLRASALKSDVPDEYHGQRGTLATEREGIPLISDHARADEYFKSINEAIPLFSEAAASNSRDALSTCSPELTESLILITARLLGFKFATPNFNLDDRIDLILSNTTLQEDTAGDFPSLDLFRKFCLLVFYEFHQFPGQQAWVRIGKIVRLAYWMGLDRLEIIQSVSPEWSNVSDADLQNWRLVWWCVYRLDSYANLSSGTPYQIDERLVNTSLNPQSQLSQGLVAPCRLPHDPRGLPDLLLCVKASNESSLLFDIHLIAVTVLRQFGRAMSMRYLVPHEILTASLLDAERTLSAIRLALPRNFLNPGRNAFMNESNTNHHARLVPVLLLHMAQLLAALASCYYLPEGDDWTLSWQRVLETCQNIAGVAEKWDSNYTLTVDPALSLISLTALVFLDIHKKFTESTNTQLIAEIENCELLLLLQLEQFSAHWKLPSLLILSFKSFKDRAISLDYLREAPLALNTYMRTSIPYRNTGTNSSMSENKITFFDIPSRSPQVCWSMNTWRTRLLLNYKGLEYKTEWLEYPEIKERLSGHVSPNQGGAPFTCPAVQMPDGSYIMDSYKIADVIEEKYPEPGVHLKNPMQDRLRASMIKFMTEMVPIYVPGVAKNIIGEKSIDFFLQTRLQDVGMPLYEYGEKHSPGAFDRAEPFAREITALLEENKSGPFLLGDVVSYADFIWAGILLFFKCLGEEEYKEVLRITGDGDVHTKFLDGLRPWTEKNT</sequence>
<dbReference type="GO" id="GO:0008270">
    <property type="term" value="F:zinc ion binding"/>
    <property type="evidence" value="ECO:0007669"/>
    <property type="project" value="InterPro"/>
</dbReference>
<evidence type="ECO:0000256" key="1">
    <source>
        <dbReference type="ARBA" id="ARBA00004123"/>
    </source>
</evidence>
<dbReference type="EMBL" id="JAAQRI010000063">
    <property type="protein sequence ID" value="KAF5643368.1"/>
    <property type="molecule type" value="Genomic_DNA"/>
</dbReference>
<comment type="caution">
    <text evidence="7">The sequence shown here is derived from an EMBL/GenBank/DDBJ whole genome shotgun (WGS) entry which is preliminary data.</text>
</comment>
<dbReference type="Gene3D" id="3.40.30.10">
    <property type="entry name" value="Glutaredoxin"/>
    <property type="match status" value="1"/>
</dbReference>
<dbReference type="Pfam" id="PF22041">
    <property type="entry name" value="GST_C_7"/>
    <property type="match status" value="1"/>
</dbReference>
<dbReference type="Proteomes" id="UP000530670">
    <property type="component" value="Unassembled WGS sequence"/>
</dbReference>
<reference evidence="7 8" key="1">
    <citation type="submission" date="2020-05" db="EMBL/GenBank/DDBJ databases">
        <title>Identification and distribution of gene clusters putatively required for synthesis of sphingolipid metabolism inhibitors in phylogenetically diverse species of the filamentous fungus Fusarium.</title>
        <authorList>
            <person name="Kim H.-S."/>
            <person name="Busman M."/>
            <person name="Brown D.W."/>
            <person name="Divon H."/>
            <person name="Uhlig S."/>
            <person name="Proctor R.H."/>
        </authorList>
    </citation>
    <scope>NUCLEOTIDE SEQUENCE [LARGE SCALE GENOMIC DNA]</scope>
    <source>
        <strain evidence="7 8">NRRL 66243</strain>
    </source>
</reference>
<dbReference type="GeneID" id="59301706"/>
<dbReference type="InterPro" id="IPR054416">
    <property type="entry name" value="GST_UstS-like_C"/>
</dbReference>
<evidence type="ECO:0000313" key="8">
    <source>
        <dbReference type="Proteomes" id="UP000530670"/>
    </source>
</evidence>
<dbReference type="GO" id="GO:0006351">
    <property type="term" value="P:DNA-templated transcription"/>
    <property type="evidence" value="ECO:0007669"/>
    <property type="project" value="InterPro"/>
</dbReference>
<evidence type="ECO:0000256" key="4">
    <source>
        <dbReference type="ARBA" id="ARBA00023163"/>
    </source>
</evidence>
<dbReference type="CDD" id="cd12148">
    <property type="entry name" value="fungal_TF_MHR"/>
    <property type="match status" value="1"/>
</dbReference>
<dbReference type="GO" id="GO:0003677">
    <property type="term" value="F:DNA binding"/>
    <property type="evidence" value="ECO:0007669"/>
    <property type="project" value="InterPro"/>
</dbReference>
<evidence type="ECO:0000313" key="7">
    <source>
        <dbReference type="EMBL" id="KAF5643368.1"/>
    </source>
</evidence>
<proteinExistence type="predicted"/>
<dbReference type="PANTHER" id="PTHR47338">
    <property type="entry name" value="ZN(II)2CYS6 TRANSCRIPTION FACTOR (EUROFUNG)-RELATED"/>
    <property type="match status" value="1"/>
</dbReference>
<dbReference type="Pfam" id="PF13409">
    <property type="entry name" value="GST_N_2"/>
    <property type="match status" value="1"/>
</dbReference>
<dbReference type="AlphaFoldDB" id="A0A8H5W2X2"/>
<dbReference type="OrthoDB" id="3362851at2759"/>
<dbReference type="CDD" id="cd03038">
    <property type="entry name" value="GST_N_etherase_LigE"/>
    <property type="match status" value="1"/>
</dbReference>
<gene>
    <name evidence="7" type="ORF">FTJAE_3168</name>
</gene>